<organism evidence="1 2">
    <name type="scientific">Botrimarina hoheduenensis</name>
    <dbReference type="NCBI Taxonomy" id="2528000"/>
    <lineage>
        <taxon>Bacteria</taxon>
        <taxon>Pseudomonadati</taxon>
        <taxon>Planctomycetota</taxon>
        <taxon>Planctomycetia</taxon>
        <taxon>Pirellulales</taxon>
        <taxon>Lacipirellulaceae</taxon>
        <taxon>Botrimarina</taxon>
    </lineage>
</organism>
<dbReference type="AlphaFoldDB" id="A0A5C5VW44"/>
<reference evidence="1 2" key="1">
    <citation type="submission" date="2019-02" db="EMBL/GenBank/DDBJ databases">
        <title>Deep-cultivation of Planctomycetes and their phenomic and genomic characterization uncovers novel biology.</title>
        <authorList>
            <person name="Wiegand S."/>
            <person name="Jogler M."/>
            <person name="Boedeker C."/>
            <person name="Pinto D."/>
            <person name="Vollmers J."/>
            <person name="Rivas-Marin E."/>
            <person name="Kohn T."/>
            <person name="Peeters S.H."/>
            <person name="Heuer A."/>
            <person name="Rast P."/>
            <person name="Oberbeckmann S."/>
            <person name="Bunk B."/>
            <person name="Jeske O."/>
            <person name="Meyerdierks A."/>
            <person name="Storesund J.E."/>
            <person name="Kallscheuer N."/>
            <person name="Luecker S."/>
            <person name="Lage O.M."/>
            <person name="Pohl T."/>
            <person name="Merkel B.J."/>
            <person name="Hornburger P."/>
            <person name="Mueller R.-W."/>
            <person name="Bruemmer F."/>
            <person name="Labrenz M."/>
            <person name="Spormann A.M."/>
            <person name="Op Den Camp H."/>
            <person name="Overmann J."/>
            <person name="Amann R."/>
            <person name="Jetten M.S.M."/>
            <person name="Mascher T."/>
            <person name="Medema M.H."/>
            <person name="Devos D.P."/>
            <person name="Kaster A.-K."/>
            <person name="Ovreas L."/>
            <person name="Rohde M."/>
            <person name="Galperin M.Y."/>
            <person name="Jogler C."/>
        </authorList>
    </citation>
    <scope>NUCLEOTIDE SEQUENCE [LARGE SCALE GENOMIC DNA]</scope>
    <source>
        <strain evidence="1 2">Pla111</strain>
    </source>
</reference>
<gene>
    <name evidence="1" type="ORF">Pla111_24760</name>
</gene>
<comment type="caution">
    <text evidence="1">The sequence shown here is derived from an EMBL/GenBank/DDBJ whole genome shotgun (WGS) entry which is preliminary data.</text>
</comment>
<protein>
    <submittedName>
        <fullName evidence="1">Uncharacterized protein</fullName>
    </submittedName>
</protein>
<dbReference type="Proteomes" id="UP000318995">
    <property type="component" value="Unassembled WGS sequence"/>
</dbReference>
<dbReference type="EMBL" id="SJPH01000005">
    <property type="protein sequence ID" value="TWT42838.1"/>
    <property type="molecule type" value="Genomic_DNA"/>
</dbReference>
<evidence type="ECO:0000313" key="1">
    <source>
        <dbReference type="EMBL" id="TWT42838.1"/>
    </source>
</evidence>
<proteinExistence type="predicted"/>
<accession>A0A5C5VW44</accession>
<keyword evidence="2" id="KW-1185">Reference proteome</keyword>
<evidence type="ECO:0000313" key="2">
    <source>
        <dbReference type="Proteomes" id="UP000318995"/>
    </source>
</evidence>
<sequence>MFTAWPKEIPRRGVLVNSLDEQTPFKGFMTRGETVLLQRSNPDTLGARFLIIPFAEIAIVKFIDPLTEATFHKAGFVGEFAP</sequence>
<name>A0A5C5VW44_9BACT</name>